<comment type="caution">
    <text evidence="1">The sequence shown here is derived from an EMBL/GenBank/DDBJ whole genome shotgun (WGS) entry which is preliminary data.</text>
</comment>
<name>A0ABU2S4I2_9ACTN</name>
<keyword evidence="2" id="KW-1185">Reference proteome</keyword>
<protein>
    <recommendedName>
        <fullName evidence="3">Swt1-like HEPN domain-containing protein</fullName>
    </recommendedName>
</protein>
<proteinExistence type="predicted"/>
<dbReference type="Proteomes" id="UP001183615">
    <property type="component" value="Unassembled WGS sequence"/>
</dbReference>
<accession>A0ABU2S4I2</accession>
<dbReference type="RefSeq" id="WP_311617914.1">
    <property type="nucleotide sequence ID" value="NZ_JAVREV010000006.1"/>
</dbReference>
<gene>
    <name evidence="1" type="ORF">RM779_13495</name>
</gene>
<organism evidence="1 2">
    <name type="scientific">Streptomyces johnsoniae</name>
    <dbReference type="NCBI Taxonomy" id="3075532"/>
    <lineage>
        <taxon>Bacteria</taxon>
        <taxon>Bacillati</taxon>
        <taxon>Actinomycetota</taxon>
        <taxon>Actinomycetes</taxon>
        <taxon>Kitasatosporales</taxon>
        <taxon>Streptomycetaceae</taxon>
        <taxon>Streptomyces</taxon>
    </lineage>
</organism>
<evidence type="ECO:0000313" key="1">
    <source>
        <dbReference type="EMBL" id="MDT0443596.1"/>
    </source>
</evidence>
<dbReference type="EMBL" id="JAVREV010000006">
    <property type="protein sequence ID" value="MDT0443596.1"/>
    <property type="molecule type" value="Genomic_DNA"/>
</dbReference>
<evidence type="ECO:0008006" key="3">
    <source>
        <dbReference type="Google" id="ProtNLM"/>
    </source>
</evidence>
<sequence length="134" mass="15174">MTRFELPLAKVEEVRRGTTTLAEAVSEHVRTKWGNASLQNPRKISEALKLVTEDDVWGKAAVEINAWSHNRTSFTGQKLKQRYVEITDRRNKIAHDADLLDGDLKRRRPITEAEVTDAINWIERIALAIATALG</sequence>
<evidence type="ECO:0000313" key="2">
    <source>
        <dbReference type="Proteomes" id="UP001183615"/>
    </source>
</evidence>
<reference evidence="2" key="1">
    <citation type="submission" date="2023-07" db="EMBL/GenBank/DDBJ databases">
        <title>30 novel species of actinomycetes from the DSMZ collection.</title>
        <authorList>
            <person name="Nouioui I."/>
        </authorList>
    </citation>
    <scope>NUCLEOTIDE SEQUENCE [LARGE SCALE GENOMIC DNA]</scope>
    <source>
        <strain evidence="2">DSM 41886</strain>
    </source>
</reference>